<name>A0ABW8U7A6_9GAMM</name>
<organism evidence="1 2">
    <name type="scientific">Moraxella oculi</name>
    <dbReference type="NCBI Taxonomy" id="2940516"/>
    <lineage>
        <taxon>Bacteria</taxon>
        <taxon>Pseudomonadati</taxon>
        <taxon>Pseudomonadota</taxon>
        <taxon>Gammaproteobacteria</taxon>
        <taxon>Moraxellales</taxon>
        <taxon>Moraxellaceae</taxon>
        <taxon>Moraxella</taxon>
    </lineage>
</organism>
<reference evidence="1 2" key="1">
    <citation type="submission" date="2024-11" db="EMBL/GenBank/DDBJ databases">
        <title>First Report of Moraxella oculi in Brazil in an Infectious Bovine Keratoconjunctivitis Outbreak.</title>
        <authorList>
            <person name="Carvalho C.V."/>
            <person name="Domingues R."/>
            <person name="Coutinho C."/>
            <person name="Honorio N.T.B.S."/>
            <person name="Faza D.R.L.R."/>
            <person name="Carvalho W.A."/>
            <person name="Machado A.B.F."/>
            <person name="Martins M.F."/>
            <person name="Gaspar E.B."/>
        </authorList>
    </citation>
    <scope>NUCLEOTIDE SEQUENCE [LARGE SCALE GENOMIC DNA]</scope>
    <source>
        <strain evidence="1 2">2117LE</strain>
    </source>
</reference>
<proteinExistence type="predicted"/>
<evidence type="ECO:0000313" key="1">
    <source>
        <dbReference type="EMBL" id="MFL1732994.1"/>
    </source>
</evidence>
<gene>
    <name evidence="1" type="ORF">ACJHVH_08370</name>
</gene>
<dbReference type="RefSeq" id="WP_407069501.1">
    <property type="nucleotide sequence ID" value="NZ_JBJJXE010000017.1"/>
</dbReference>
<keyword evidence="2" id="KW-1185">Reference proteome</keyword>
<comment type="caution">
    <text evidence="1">The sequence shown here is derived from an EMBL/GenBank/DDBJ whole genome shotgun (WGS) entry which is preliminary data.</text>
</comment>
<evidence type="ECO:0000313" key="2">
    <source>
        <dbReference type="Proteomes" id="UP001624684"/>
    </source>
</evidence>
<dbReference type="EMBL" id="JBJJXE010000017">
    <property type="protein sequence ID" value="MFL1732994.1"/>
    <property type="molecule type" value="Genomic_DNA"/>
</dbReference>
<accession>A0ABW8U7A6</accession>
<sequence length="475" mass="55309">MTAESNKLVFNSVDFLVKAPKFRISFSYTDDKGLSFVREFILRLLKIAPCKPKQIADFFDFNKEEILVALDDLISSKYIDYLPSGEVLLTQQGELLFANEFGEPRLNTLHEKSIECCMELIGENFLSNNEIVHNNMFSIEMPVAQEALANCKTIAKRNFQNRFFELKDELFFDVIKGNSENKHSSPELYKINDINQLGMKYYRIRQDFSLNIDTGLQLDRSDVSAKYNEELTLGITNSLTHHKRSQNLKEILKSMEELHDLKTVTILKPEFKFSHIEDLNDREDNLYFVGQIYNQDFIEREVRLFAKKLSTSSDPATSKLLWIGVDDLYWAKQQKIGDLIECLIANSSIKKNGEKIKTYDLRLYLPLEHSKDKHSYNTWQRQFSRSAILDNIYYFKSGLLNNNTEILLLENEFVVICYHTIVKELDATLPIGFFSKNQTTVRAIFDLVQSYLGQKTHDDREKSPTYDFGRIQLRS</sequence>
<dbReference type="Proteomes" id="UP001624684">
    <property type="component" value="Unassembled WGS sequence"/>
</dbReference>
<protein>
    <submittedName>
        <fullName evidence="1">Uncharacterized protein</fullName>
    </submittedName>
</protein>